<protein>
    <submittedName>
        <fullName evidence="2">Uncharacterized protein</fullName>
    </submittedName>
</protein>
<keyword evidence="3" id="KW-1185">Reference proteome</keyword>
<comment type="caution">
    <text evidence="2">The sequence shown here is derived from an EMBL/GenBank/DDBJ whole genome shotgun (WGS) entry which is preliminary data.</text>
</comment>
<evidence type="ECO:0000313" key="3">
    <source>
        <dbReference type="Proteomes" id="UP001597368"/>
    </source>
</evidence>
<evidence type="ECO:0000256" key="1">
    <source>
        <dbReference type="SAM" id="MobiDB-lite"/>
    </source>
</evidence>
<evidence type="ECO:0000313" key="2">
    <source>
        <dbReference type="EMBL" id="MFD1935572.1"/>
    </source>
</evidence>
<feature type="region of interest" description="Disordered" evidence="1">
    <location>
        <begin position="63"/>
        <end position="82"/>
    </location>
</feature>
<reference evidence="3" key="1">
    <citation type="journal article" date="2019" name="Int. J. Syst. Evol. Microbiol.">
        <title>The Global Catalogue of Microorganisms (GCM) 10K type strain sequencing project: providing services to taxonomists for standard genome sequencing and annotation.</title>
        <authorList>
            <consortium name="The Broad Institute Genomics Platform"/>
            <consortium name="The Broad Institute Genome Sequencing Center for Infectious Disease"/>
            <person name="Wu L."/>
            <person name="Ma J."/>
        </authorList>
    </citation>
    <scope>NUCLEOTIDE SEQUENCE [LARGE SCALE GENOMIC DNA]</scope>
    <source>
        <strain evidence="3">ICMP 6774ER</strain>
    </source>
</reference>
<sequence length="94" mass="10235">MKVIFDSVSALADALRRAAAAHASDSGPDVGTDWPEWYAHHMAAFNSFGRFSRLPEPVRLAGTVAGHPAAPPTDPARDRDRGQEFFLRYASPDL</sequence>
<proteinExistence type="predicted"/>
<organism evidence="2 3">
    <name type="scientific">Nonomuraea mangrovi</name>
    <dbReference type="NCBI Taxonomy" id="2316207"/>
    <lineage>
        <taxon>Bacteria</taxon>
        <taxon>Bacillati</taxon>
        <taxon>Actinomycetota</taxon>
        <taxon>Actinomycetes</taxon>
        <taxon>Streptosporangiales</taxon>
        <taxon>Streptosporangiaceae</taxon>
        <taxon>Nonomuraea</taxon>
    </lineage>
</organism>
<dbReference type="Proteomes" id="UP001597368">
    <property type="component" value="Unassembled WGS sequence"/>
</dbReference>
<dbReference type="RefSeq" id="WP_379575687.1">
    <property type="nucleotide sequence ID" value="NZ_JBHUFV010000043.1"/>
</dbReference>
<accession>A0ABW4T2H7</accession>
<gene>
    <name evidence="2" type="ORF">ACFSKW_29295</name>
</gene>
<dbReference type="EMBL" id="JBHUFV010000043">
    <property type="protein sequence ID" value="MFD1935572.1"/>
    <property type="molecule type" value="Genomic_DNA"/>
</dbReference>
<name>A0ABW4T2H7_9ACTN</name>